<dbReference type="PANTHER" id="PTHR43268">
    <property type="entry name" value="THIOSULFATE SULFURTRANSFERASE/RHODANESE-LIKE DOMAIN-CONTAINING PROTEIN 2"/>
    <property type="match status" value="1"/>
</dbReference>
<dbReference type="RefSeq" id="WP_243479173.1">
    <property type="nucleotide sequence ID" value="NZ_CP063982.1"/>
</dbReference>
<dbReference type="InterPro" id="IPR036873">
    <property type="entry name" value="Rhodanese-like_dom_sf"/>
</dbReference>
<dbReference type="PROSITE" id="PS50206">
    <property type="entry name" value="RHODANESE_3"/>
    <property type="match status" value="1"/>
</dbReference>
<dbReference type="InterPro" id="IPR020936">
    <property type="entry name" value="TrhO"/>
</dbReference>
<dbReference type="InterPro" id="IPR001763">
    <property type="entry name" value="Rhodanese-like_dom"/>
</dbReference>
<reference evidence="3 4" key="1">
    <citation type="submission" date="2020-11" db="EMBL/GenBank/DDBJ databases">
        <title>Algicoccus daihaiensis sp.nov., isolated from Daihai Lake in Inner Mongolia.</title>
        <authorList>
            <person name="Kai J."/>
        </authorList>
    </citation>
    <scope>NUCLEOTIDE SEQUENCE [LARGE SCALE GENOMIC DNA]</scope>
    <source>
        <strain evidence="4">f23</strain>
    </source>
</reference>
<name>A0ABY4AKF0_9BURK</name>
<dbReference type="Pfam" id="PF17773">
    <property type="entry name" value="UPF0176_N"/>
    <property type="match status" value="1"/>
</dbReference>
<evidence type="ECO:0000259" key="2">
    <source>
        <dbReference type="PROSITE" id="PS50206"/>
    </source>
</evidence>
<dbReference type="SUPFAM" id="SSF54975">
    <property type="entry name" value="Acylphosphatase/BLUF domain-like"/>
    <property type="match status" value="1"/>
</dbReference>
<proteinExistence type="inferred from homology"/>
<keyword evidence="4" id="KW-1185">Reference proteome</keyword>
<comment type="similarity">
    <text evidence="1">Belongs to the TrhO family.</text>
</comment>
<dbReference type="Gene3D" id="3.40.250.10">
    <property type="entry name" value="Rhodanese-like domain"/>
    <property type="match status" value="1"/>
</dbReference>
<dbReference type="EMBL" id="CP063982">
    <property type="protein sequence ID" value="UOD50761.1"/>
    <property type="molecule type" value="Genomic_DNA"/>
</dbReference>
<dbReference type="InterPro" id="IPR036046">
    <property type="entry name" value="Acylphosphatase-like_dom_sf"/>
</dbReference>
<dbReference type="Gene3D" id="3.30.70.100">
    <property type="match status" value="1"/>
</dbReference>
<keyword evidence="1" id="KW-0819">tRNA processing</keyword>
<feature type="domain" description="Rhodanese" evidence="2">
    <location>
        <begin position="130"/>
        <end position="220"/>
    </location>
</feature>
<dbReference type="InterPro" id="IPR040503">
    <property type="entry name" value="TRHO_N"/>
</dbReference>
<sequence length="248" mass="28253">MSLLVTNIAAYHFTALTDLPVWRERIMNRTAELDLKGTVLLAHEGINLFLAGPKVAIESFLDWLRSCEPFAAIKVKYSESEAVPFKRLKVKIKNEIIRMNHPAIHPAEGRAPAVDPVTARRWIEMGQDDEGRPLVMLDTRNDFEVQAGTFKGALNWHIERFTQFPEAVQEHMDELEGKTIISFCTGGIRCEKAAIYMQEVGIKNIYQLDGGILQYFEDTDGYGFEGSCFVFDERETLDTKLNEKHLNE</sequence>
<protein>
    <recommendedName>
        <fullName evidence="1">tRNA uridine(34) hydroxylase</fullName>
        <ecNumber evidence="1">1.14.-.-</ecNumber>
    </recommendedName>
    <alternativeName>
        <fullName evidence="1">tRNA hydroxylation protein O</fullName>
    </alternativeName>
</protein>
<evidence type="ECO:0000256" key="1">
    <source>
        <dbReference type="HAMAP-Rule" id="MF_00469"/>
    </source>
</evidence>
<dbReference type="PANTHER" id="PTHR43268:SF3">
    <property type="entry name" value="RHODANESE-LIKE DOMAIN-CONTAINING PROTEIN 7-RELATED"/>
    <property type="match status" value="1"/>
</dbReference>
<dbReference type="Pfam" id="PF00581">
    <property type="entry name" value="Rhodanese"/>
    <property type="match status" value="1"/>
</dbReference>
<dbReference type="HAMAP" id="MF_00469">
    <property type="entry name" value="TrhO"/>
    <property type="match status" value="1"/>
</dbReference>
<evidence type="ECO:0000313" key="3">
    <source>
        <dbReference type="EMBL" id="UOD50761.1"/>
    </source>
</evidence>
<dbReference type="SMART" id="SM00450">
    <property type="entry name" value="RHOD"/>
    <property type="match status" value="1"/>
</dbReference>
<dbReference type="Proteomes" id="UP000831607">
    <property type="component" value="Chromosome"/>
</dbReference>
<dbReference type="CDD" id="cd01518">
    <property type="entry name" value="RHOD_YceA"/>
    <property type="match status" value="1"/>
</dbReference>
<comment type="catalytic activity">
    <reaction evidence="1">
        <text>uridine(34) in tRNA + AH2 + O2 = 5-hydroxyuridine(34) in tRNA + A + H2O</text>
        <dbReference type="Rhea" id="RHEA:64224"/>
        <dbReference type="Rhea" id="RHEA-COMP:11727"/>
        <dbReference type="Rhea" id="RHEA-COMP:13381"/>
        <dbReference type="ChEBI" id="CHEBI:13193"/>
        <dbReference type="ChEBI" id="CHEBI:15377"/>
        <dbReference type="ChEBI" id="CHEBI:15379"/>
        <dbReference type="ChEBI" id="CHEBI:17499"/>
        <dbReference type="ChEBI" id="CHEBI:65315"/>
        <dbReference type="ChEBI" id="CHEBI:136877"/>
    </reaction>
</comment>
<dbReference type="SUPFAM" id="SSF52821">
    <property type="entry name" value="Rhodanese/Cell cycle control phosphatase"/>
    <property type="match status" value="1"/>
</dbReference>
<dbReference type="EC" id="1.14.-.-" evidence="1"/>
<evidence type="ECO:0000313" key="4">
    <source>
        <dbReference type="Proteomes" id="UP000831607"/>
    </source>
</evidence>
<accession>A0ABY4AKF0</accession>
<organism evidence="3 4">
    <name type="scientific">Orrella daihaiensis</name>
    <dbReference type="NCBI Taxonomy" id="2782176"/>
    <lineage>
        <taxon>Bacteria</taxon>
        <taxon>Pseudomonadati</taxon>
        <taxon>Pseudomonadota</taxon>
        <taxon>Betaproteobacteria</taxon>
        <taxon>Burkholderiales</taxon>
        <taxon>Alcaligenaceae</taxon>
        <taxon>Orrella</taxon>
    </lineage>
</organism>
<comment type="function">
    <text evidence="1">Catalyzes oxygen-dependent 5-hydroxyuridine (ho5U) modification at position 34 in tRNAs.</text>
</comment>
<gene>
    <name evidence="1" type="primary">trhO</name>
    <name evidence="3" type="ORF">DHf2319_02195</name>
</gene>
<dbReference type="NCBIfam" id="NF003703">
    <property type="entry name" value="PRK05320.1"/>
    <property type="match status" value="1"/>
</dbReference>
<keyword evidence="1" id="KW-0560">Oxidoreductase</keyword>